<feature type="compositionally biased region" description="Basic and acidic residues" evidence="1">
    <location>
        <begin position="238"/>
        <end position="248"/>
    </location>
</feature>
<name>A0A1B0ETF4_LUTLO</name>
<feature type="region of interest" description="Disordered" evidence="1">
    <location>
        <begin position="281"/>
        <end position="332"/>
    </location>
</feature>
<feature type="compositionally biased region" description="Basic residues" evidence="1">
    <location>
        <begin position="286"/>
        <end position="301"/>
    </location>
</feature>
<sequence length="332" mass="37187">MKKSAQLSQEQLKKSISAKQNKVKLKNVLANPCPVFWPLLPTNALSSFKSLLKTIISKDSTGSSRTIVNRNFLIYGLTCVHRNLKAGKVDSLILSTSIQPKFVAQQIIQQALNRKKDLKVICIDNLEDTLREVGIASTAVGLINQSTTNAFTPLHNFISKEFQLFPIPDGFIQDEKLMSEVKAERNKPKSLLDPNFVPSSLYLHKNVYNRNRVFVPDIQSNAAAEDHQKIKSSGNIKIIKEESSHEDSSSSEEMDTVESDKNTGKKISAAVANSLTNLSISSKAIQKTKKKKDRKRAKKLQKMTPYLPLVINRIHPNPKKKKRGKKSKKISK</sequence>
<dbReference type="AlphaFoldDB" id="A0A1B0ETF4"/>
<proteinExistence type="predicted"/>
<protein>
    <submittedName>
        <fullName evidence="2">Uncharacterized protein</fullName>
    </submittedName>
</protein>
<dbReference type="EnsemblMetazoa" id="LLOJ003239-RA">
    <property type="protein sequence ID" value="LLOJ003239-PA"/>
    <property type="gene ID" value="LLOJ003239"/>
</dbReference>
<feature type="compositionally biased region" description="Basic residues" evidence="1">
    <location>
        <begin position="316"/>
        <end position="332"/>
    </location>
</feature>
<evidence type="ECO:0000313" key="2">
    <source>
        <dbReference type="EnsemblMetazoa" id="LLOJ003239-PA"/>
    </source>
</evidence>
<organism evidence="2 3">
    <name type="scientific">Lutzomyia longipalpis</name>
    <name type="common">Sand fly</name>
    <dbReference type="NCBI Taxonomy" id="7200"/>
    <lineage>
        <taxon>Eukaryota</taxon>
        <taxon>Metazoa</taxon>
        <taxon>Ecdysozoa</taxon>
        <taxon>Arthropoda</taxon>
        <taxon>Hexapoda</taxon>
        <taxon>Insecta</taxon>
        <taxon>Pterygota</taxon>
        <taxon>Neoptera</taxon>
        <taxon>Endopterygota</taxon>
        <taxon>Diptera</taxon>
        <taxon>Nematocera</taxon>
        <taxon>Psychodoidea</taxon>
        <taxon>Psychodidae</taxon>
        <taxon>Lutzomyia</taxon>
        <taxon>Lutzomyia</taxon>
    </lineage>
</organism>
<reference evidence="2" key="1">
    <citation type="submission" date="2020-05" db="UniProtKB">
        <authorList>
            <consortium name="EnsemblMetazoa"/>
        </authorList>
    </citation>
    <scope>IDENTIFICATION</scope>
    <source>
        <strain evidence="2">Jacobina</strain>
    </source>
</reference>
<accession>A0A1B0ETF4</accession>
<dbReference type="EMBL" id="AJWK01010423">
    <property type="status" value="NOT_ANNOTATED_CDS"/>
    <property type="molecule type" value="Genomic_DNA"/>
</dbReference>
<dbReference type="Proteomes" id="UP000092461">
    <property type="component" value="Unassembled WGS sequence"/>
</dbReference>
<evidence type="ECO:0000313" key="3">
    <source>
        <dbReference type="Proteomes" id="UP000092461"/>
    </source>
</evidence>
<feature type="region of interest" description="Disordered" evidence="1">
    <location>
        <begin position="224"/>
        <end position="263"/>
    </location>
</feature>
<dbReference type="VEuPathDB" id="VectorBase:LLONM1_004071"/>
<dbReference type="VEuPathDB" id="VectorBase:LLOJ003239"/>
<keyword evidence="3" id="KW-1185">Reference proteome</keyword>
<evidence type="ECO:0000256" key="1">
    <source>
        <dbReference type="SAM" id="MobiDB-lite"/>
    </source>
</evidence>